<name>A0A542Y935_9MICO</name>
<evidence type="ECO:0000313" key="8">
    <source>
        <dbReference type="Proteomes" id="UP000319094"/>
    </source>
</evidence>
<comment type="subunit">
    <text evidence="6">Part of the FGAM synthase complex composed of 1 PurL, 1 PurQ and 2 PurS subunits.</text>
</comment>
<protein>
    <recommendedName>
        <fullName evidence="6">Phosphoribosylformylglycinamidine synthase subunit PurS</fullName>
        <shortName evidence="6">FGAM synthase</shortName>
        <ecNumber evidence="6">6.3.5.3</ecNumber>
    </recommendedName>
    <alternativeName>
        <fullName evidence="6">Formylglycinamide ribonucleotide amidotransferase subunit III</fullName>
        <shortName evidence="6">FGAR amidotransferase III</shortName>
        <shortName evidence="6">FGAR-AT III</shortName>
    </alternativeName>
    <alternativeName>
        <fullName evidence="6">Phosphoribosylformylglycinamidine synthase subunit III</fullName>
    </alternativeName>
</protein>
<dbReference type="InterPro" id="IPR036604">
    <property type="entry name" value="PurS-like_sf"/>
</dbReference>
<dbReference type="OrthoDB" id="3479567at2"/>
<dbReference type="RefSeq" id="WP_121073857.1">
    <property type="nucleotide sequence ID" value="NZ_BAAAUY010000003.1"/>
</dbReference>
<dbReference type="GO" id="GO:0004642">
    <property type="term" value="F:phosphoribosylformylglycinamidine synthase activity"/>
    <property type="evidence" value="ECO:0007669"/>
    <property type="project" value="UniProtKB-UniRule"/>
</dbReference>
<dbReference type="EMBL" id="VFON01000001">
    <property type="protein sequence ID" value="TQL44573.1"/>
    <property type="molecule type" value="Genomic_DNA"/>
</dbReference>
<evidence type="ECO:0000256" key="4">
    <source>
        <dbReference type="ARBA" id="ARBA00022755"/>
    </source>
</evidence>
<dbReference type="STRING" id="55969.SD72_07405"/>
<comment type="catalytic activity">
    <reaction evidence="6">
        <text>N(2)-formyl-N(1)-(5-phospho-beta-D-ribosyl)glycinamide + L-glutamine + ATP + H2O = 2-formamido-N(1)-(5-O-phospho-beta-D-ribosyl)acetamidine + L-glutamate + ADP + phosphate + H(+)</text>
        <dbReference type="Rhea" id="RHEA:17129"/>
        <dbReference type="ChEBI" id="CHEBI:15377"/>
        <dbReference type="ChEBI" id="CHEBI:15378"/>
        <dbReference type="ChEBI" id="CHEBI:29985"/>
        <dbReference type="ChEBI" id="CHEBI:30616"/>
        <dbReference type="ChEBI" id="CHEBI:43474"/>
        <dbReference type="ChEBI" id="CHEBI:58359"/>
        <dbReference type="ChEBI" id="CHEBI:147286"/>
        <dbReference type="ChEBI" id="CHEBI:147287"/>
        <dbReference type="ChEBI" id="CHEBI:456216"/>
        <dbReference type="EC" id="6.3.5.3"/>
    </reaction>
</comment>
<dbReference type="GO" id="GO:0005524">
    <property type="term" value="F:ATP binding"/>
    <property type="evidence" value="ECO:0007669"/>
    <property type="project" value="UniProtKB-UniRule"/>
</dbReference>
<dbReference type="UniPathway" id="UPA00074">
    <property type="reaction ID" value="UER00128"/>
</dbReference>
<dbReference type="InterPro" id="IPR003850">
    <property type="entry name" value="PurS"/>
</dbReference>
<dbReference type="Gene3D" id="3.30.1280.10">
    <property type="entry name" value="Phosphoribosylformylglycinamidine synthase subunit PurS"/>
    <property type="match status" value="1"/>
</dbReference>
<dbReference type="SUPFAM" id="SSF82697">
    <property type="entry name" value="PurS-like"/>
    <property type="match status" value="1"/>
</dbReference>
<evidence type="ECO:0000256" key="1">
    <source>
        <dbReference type="ARBA" id="ARBA00022490"/>
    </source>
</evidence>
<dbReference type="Pfam" id="PF02700">
    <property type="entry name" value="PurS"/>
    <property type="match status" value="1"/>
</dbReference>
<reference evidence="7 8" key="1">
    <citation type="submission" date="2019-06" db="EMBL/GenBank/DDBJ databases">
        <title>Sequencing the genomes of 1000 actinobacteria strains.</title>
        <authorList>
            <person name="Klenk H.-P."/>
        </authorList>
    </citation>
    <scope>NUCLEOTIDE SEQUENCE [LARGE SCALE GENOMIC DNA]</scope>
    <source>
        <strain evidence="7 8">DSM 8803</strain>
    </source>
</reference>
<keyword evidence="8" id="KW-1185">Reference proteome</keyword>
<organism evidence="7 8">
    <name type="scientific">Leucobacter komagatae</name>
    <dbReference type="NCBI Taxonomy" id="55969"/>
    <lineage>
        <taxon>Bacteria</taxon>
        <taxon>Bacillati</taxon>
        <taxon>Actinomycetota</taxon>
        <taxon>Actinomycetes</taxon>
        <taxon>Micrococcales</taxon>
        <taxon>Microbacteriaceae</taxon>
        <taxon>Leucobacter</taxon>
    </lineage>
</organism>
<evidence type="ECO:0000256" key="6">
    <source>
        <dbReference type="HAMAP-Rule" id="MF_01926"/>
    </source>
</evidence>
<dbReference type="AlphaFoldDB" id="A0A542Y935"/>
<comment type="pathway">
    <text evidence="6">Purine metabolism; IMP biosynthesis via de novo pathway; 5-amino-1-(5-phospho-D-ribosyl)imidazole from N(2)-formyl-N(1)-(5-phospho-D-ribosyl)glycinamide: step 1/2.</text>
</comment>
<evidence type="ECO:0000256" key="5">
    <source>
        <dbReference type="ARBA" id="ARBA00022840"/>
    </source>
</evidence>
<gene>
    <name evidence="6" type="primary">purS</name>
    <name evidence="7" type="ORF">FB468_2634</name>
</gene>
<dbReference type="NCBIfam" id="NF004630">
    <property type="entry name" value="PRK05974.1"/>
    <property type="match status" value="1"/>
</dbReference>
<dbReference type="NCBIfam" id="TIGR00302">
    <property type="entry name" value="phosphoribosylformylglycinamidine synthase subunit PurS"/>
    <property type="match status" value="1"/>
</dbReference>
<evidence type="ECO:0000313" key="7">
    <source>
        <dbReference type="EMBL" id="TQL44573.1"/>
    </source>
</evidence>
<keyword evidence="2 6" id="KW-0436">Ligase</keyword>
<comment type="subcellular location">
    <subcellularLocation>
        <location evidence="6">Cytoplasm</location>
    </subcellularLocation>
</comment>
<dbReference type="PANTHER" id="PTHR34696">
    <property type="entry name" value="PHOSPHORIBOSYLFORMYLGLYCINAMIDINE SYNTHASE SUBUNIT PURS"/>
    <property type="match status" value="1"/>
</dbReference>
<comment type="function">
    <text evidence="6">Part of the phosphoribosylformylglycinamidine synthase complex involved in the purines biosynthetic pathway. Catalyzes the ATP-dependent conversion of formylglycinamide ribonucleotide (FGAR) and glutamine to yield formylglycinamidine ribonucleotide (FGAM) and glutamate. The FGAM synthase complex is composed of three subunits. PurQ produces an ammonia molecule by converting glutamine to glutamate. PurL transfers the ammonia molecule to FGAR to form FGAM in an ATP-dependent manner. PurS interacts with PurQ and PurL and is thought to assist in the transfer of the ammonia molecule from PurQ to PurL.</text>
</comment>
<keyword evidence="4 6" id="KW-0658">Purine biosynthesis</keyword>
<comment type="caution">
    <text evidence="7">The sequence shown here is derived from an EMBL/GenBank/DDBJ whole genome shotgun (WGS) entry which is preliminary data.</text>
</comment>
<dbReference type="GO" id="GO:0005737">
    <property type="term" value="C:cytoplasm"/>
    <property type="evidence" value="ECO:0007669"/>
    <property type="project" value="UniProtKB-SubCell"/>
</dbReference>
<evidence type="ECO:0000256" key="2">
    <source>
        <dbReference type="ARBA" id="ARBA00022598"/>
    </source>
</evidence>
<proteinExistence type="inferred from homology"/>
<dbReference type="Proteomes" id="UP000319094">
    <property type="component" value="Unassembled WGS sequence"/>
</dbReference>
<keyword evidence="3 6" id="KW-0547">Nucleotide-binding</keyword>
<accession>A0A542Y935</accession>
<keyword evidence="5 6" id="KW-0067">ATP-binding</keyword>
<dbReference type="PANTHER" id="PTHR34696:SF1">
    <property type="entry name" value="PHOSPHORIBOSYLFORMYLGLYCINAMIDINE SYNTHASE SUBUNIT PURS"/>
    <property type="match status" value="1"/>
</dbReference>
<dbReference type="HAMAP" id="MF_01926">
    <property type="entry name" value="PurS"/>
    <property type="match status" value="1"/>
</dbReference>
<evidence type="ECO:0000256" key="3">
    <source>
        <dbReference type="ARBA" id="ARBA00022741"/>
    </source>
</evidence>
<comment type="similarity">
    <text evidence="6">Belongs to the PurS family.</text>
</comment>
<dbReference type="EC" id="6.3.5.3" evidence="6"/>
<dbReference type="GO" id="GO:0006189">
    <property type="term" value="P:'de novo' IMP biosynthetic process"/>
    <property type="evidence" value="ECO:0007669"/>
    <property type="project" value="UniProtKB-UniRule"/>
</dbReference>
<sequence length="88" mass="9503">MPTIVVDVMPKAELLDPQGKATTGALERLGHGKFENVRIGKRFELTVQGEVTEDVLAEVRQMADEILSNSVIEDVVAISVDGVAVEAR</sequence>
<keyword evidence="1 6" id="KW-0963">Cytoplasm</keyword>